<dbReference type="EMBL" id="JAAAMU010000001">
    <property type="protein sequence ID" value="NBC67783.1"/>
    <property type="molecule type" value="Genomic_DNA"/>
</dbReference>
<accession>A0A7X4YK53</accession>
<dbReference type="RefSeq" id="WP_161693893.1">
    <property type="nucleotide sequence ID" value="NZ_JAAAMU010000001.1"/>
</dbReference>
<proteinExistence type="predicted"/>
<feature type="chain" id="PRO_5038402607" description="Lipoprotein" evidence="1">
    <location>
        <begin position="21"/>
        <end position="142"/>
    </location>
</feature>
<evidence type="ECO:0000313" key="2">
    <source>
        <dbReference type="EMBL" id="NBC67783.1"/>
    </source>
</evidence>
<gene>
    <name evidence="2" type="ORF">GT003_02115</name>
</gene>
<keyword evidence="3" id="KW-1185">Reference proteome</keyword>
<dbReference type="OrthoDB" id="2357153at2"/>
<comment type="caution">
    <text evidence="2">The sequence shown here is derived from an EMBL/GenBank/DDBJ whole genome shotgun (WGS) entry which is preliminary data.</text>
</comment>
<protein>
    <recommendedName>
        <fullName evidence="4">Lipoprotein</fullName>
    </recommendedName>
</protein>
<sequence length="142" mass="15206">MRKKFIVVIGLFALSLSACGAAEEKNADRTVGDDHPQTKVSGSASWAYAFVVWNHGQTYAISDEAVPEAEIGRQIGEVRRNVSNMDSIAVPEGEAIQPYEKQDGDSSLLKEGSKLFELTGTAVDSAIVVMNGGNYVKAARAE</sequence>
<name>A0A7X4YK53_9BACL</name>
<dbReference type="PROSITE" id="PS51257">
    <property type="entry name" value="PROKAR_LIPOPROTEIN"/>
    <property type="match status" value="1"/>
</dbReference>
<dbReference type="Proteomes" id="UP000558113">
    <property type="component" value="Unassembled WGS sequence"/>
</dbReference>
<reference evidence="2 3" key="1">
    <citation type="submission" date="2020-01" db="EMBL/GenBank/DDBJ databases">
        <title>Paenibacillus soybeanensis sp. nov. isolated from the nodules of soybean (Glycine max(L.) Merr).</title>
        <authorList>
            <person name="Wang H."/>
        </authorList>
    </citation>
    <scope>NUCLEOTIDE SEQUENCE [LARGE SCALE GENOMIC DNA]</scope>
    <source>
        <strain evidence="2 3">DSM 23054</strain>
    </source>
</reference>
<evidence type="ECO:0008006" key="4">
    <source>
        <dbReference type="Google" id="ProtNLM"/>
    </source>
</evidence>
<evidence type="ECO:0000256" key="1">
    <source>
        <dbReference type="SAM" id="SignalP"/>
    </source>
</evidence>
<feature type="signal peptide" evidence="1">
    <location>
        <begin position="1"/>
        <end position="20"/>
    </location>
</feature>
<dbReference type="AlphaFoldDB" id="A0A7X4YK53"/>
<keyword evidence="1" id="KW-0732">Signal</keyword>
<evidence type="ECO:0000313" key="3">
    <source>
        <dbReference type="Proteomes" id="UP000558113"/>
    </source>
</evidence>
<organism evidence="2 3">
    <name type="scientific">Paenibacillus sacheonensis</name>
    <dbReference type="NCBI Taxonomy" id="742054"/>
    <lineage>
        <taxon>Bacteria</taxon>
        <taxon>Bacillati</taxon>
        <taxon>Bacillota</taxon>
        <taxon>Bacilli</taxon>
        <taxon>Bacillales</taxon>
        <taxon>Paenibacillaceae</taxon>
        <taxon>Paenibacillus</taxon>
    </lineage>
</organism>